<sequence length="307" mass="34677">MKKTLLLLVCILYYTLYTGQSTNIEITHPTPSAAGLSAYSTMPVSLQTGIPDISYPLINLGTGNKPVNINLGISYHAGNISEWVSEVGQGWSFLGAGIISREIVGDFDESFDDSSSVVYIKNEFNDIYNFNTPEESGKFKIIRDVVNNTFSIVKLTPYTSKIEYQRSANQATLILDSFTVISETGTKYVFKDYDINQMTVWKADRPFGAQYADQKYRSAFYLSSILDENEQELVKYTYLRDLKYAPNSGNQIIDAEANKLTRIEVKERGIIEINYDKNEAYAEHNDIFSINNVVLKTANNILLKIYL</sequence>
<reference evidence="1" key="1">
    <citation type="submission" date="2018-12" db="EMBL/GenBank/DDBJ databases">
        <title>Draft Genome Sequence of Chryseobacterium arthrosphaerae strain ED882-96 Isolated from the Blood of a Patient with Liver Cirrhosis in Taiwan.</title>
        <authorList>
            <person name="Lin J.-N."/>
            <person name="Lai C.-H."/>
            <person name="Yang C.-H."/>
            <person name="Huang Y.-H."/>
        </authorList>
    </citation>
    <scope>NUCLEOTIDE SEQUENCE [LARGE SCALE GENOMIC DNA]</scope>
    <source>
        <strain evidence="1">ED882-96</strain>
        <plasmid evidence="1">unnamed</plasmid>
    </source>
</reference>
<accession>A0A432DXP7</accession>
<comment type="caution">
    <text evidence="1">The sequence shown here is derived from an EMBL/GenBank/DDBJ whole genome shotgun (WGS) entry which is preliminary data.</text>
</comment>
<name>A0A432DXP7_9FLAO</name>
<dbReference type="EMBL" id="RYFC01000002">
    <property type="protein sequence ID" value="RTZ48467.1"/>
    <property type="molecule type" value="Genomic_DNA"/>
</dbReference>
<proteinExistence type="predicted"/>
<dbReference type="AlphaFoldDB" id="A0A432DXP7"/>
<organism evidence="1">
    <name type="scientific">Chryseobacterium arthrosphaerae</name>
    <dbReference type="NCBI Taxonomy" id="651561"/>
    <lineage>
        <taxon>Bacteria</taxon>
        <taxon>Pseudomonadati</taxon>
        <taxon>Bacteroidota</taxon>
        <taxon>Flavobacteriia</taxon>
        <taxon>Flavobacteriales</taxon>
        <taxon>Weeksellaceae</taxon>
        <taxon>Chryseobacterium group</taxon>
        <taxon>Chryseobacterium</taxon>
    </lineage>
</organism>
<gene>
    <name evidence="1" type="ORF">EJ377_13045</name>
</gene>
<protein>
    <submittedName>
        <fullName evidence="1">Uncharacterized protein</fullName>
    </submittedName>
</protein>
<keyword evidence="1" id="KW-0614">Plasmid</keyword>
<dbReference type="Proteomes" id="UP000276953">
    <property type="component" value="Plasmid unnamed"/>
</dbReference>
<evidence type="ECO:0000313" key="1">
    <source>
        <dbReference type="EMBL" id="RTZ48467.1"/>
    </source>
</evidence>
<geneLocation type="plasmid" evidence="1">
    <name>unnamed</name>
</geneLocation>